<accession>A0A8H4LXC8</accession>
<name>A0A8H4LXC8_9HYPO</name>
<evidence type="ECO:0000256" key="2">
    <source>
        <dbReference type="SAM" id="MobiDB-lite"/>
    </source>
</evidence>
<protein>
    <submittedName>
        <fullName evidence="3">Uncharacterized protein</fullName>
    </submittedName>
</protein>
<sequence>MLSVDFSTPLGGAARMERIKQMTQNHLAFENSRHTQAILVKAQHALRRMPGVSSPEANELVSQLKAVGQMINQETSQLVDALMNVTLDQEETDKAIARMSIDANLAQAMTDDQAQTISDLRAEVKAEREKRARLEAEAKQALQRIEALGEELDRVRHHVVEERHESTPPDDLVQVGESACRQGSPQAIRRAQSLADNLRQMDRRIVSAAPAWLRDQRQEKQVVQQKTAGGQESLVAHGGSREDMGRHSVAGMHAGPVRISPAFQALARTPMAGPMAAPPKFGPLQAGPPRGPAAMTHDRRYQGAWAAQGHPCSTGAGGGFMSSSAFSNPPRKGGFQPLPRYRPTGGADYPHYSGFATPQECRRPASRPASSFGQRREYYPATPTSAGRNRFGRFADTAGPPLEFGPSMASRGGFAGPPIHLTERAIAAWNEQVMEFYSAIRHFVARHASEPEHDMMHLSRGSLWPVMLAMHHPLSESEAASYLGFHLRNENSKACVVTRVIVDYVVNRVWVPGAWTGSDSNTTYDLMDLQRELDATQGQPASARQPLLNQQASIVGYIMNKEQATAWHKHKVDDIARMLQTTVQPLLNRFASPGEAHRDVEHVAELAWELSSKMLCSRLTFDFRFPEIGARFSTQSMLPIWPHMDPADLQARHWRVAFVTTPAITCRNDTGGSISAHSVSLADVLCMQ</sequence>
<feature type="coiled-coil region" evidence="1">
    <location>
        <begin position="117"/>
        <end position="158"/>
    </location>
</feature>
<feature type="region of interest" description="Disordered" evidence="2">
    <location>
        <begin position="354"/>
        <end position="374"/>
    </location>
</feature>
<dbReference type="Proteomes" id="UP000557566">
    <property type="component" value="Unassembled WGS sequence"/>
</dbReference>
<dbReference type="OrthoDB" id="4203839at2759"/>
<keyword evidence="4" id="KW-1185">Reference proteome</keyword>
<dbReference type="AlphaFoldDB" id="A0A8H4LXC8"/>
<evidence type="ECO:0000313" key="3">
    <source>
        <dbReference type="EMBL" id="KAF4507288.1"/>
    </source>
</evidence>
<proteinExistence type="predicted"/>
<reference evidence="3 4" key="1">
    <citation type="journal article" date="2020" name="Genome Biol. Evol.">
        <title>A new high-quality draft genome assembly of the Chinese cordyceps Ophiocordyceps sinensis.</title>
        <authorList>
            <person name="Shu R."/>
            <person name="Zhang J."/>
            <person name="Meng Q."/>
            <person name="Zhang H."/>
            <person name="Zhou G."/>
            <person name="Li M."/>
            <person name="Wu P."/>
            <person name="Zhao Y."/>
            <person name="Chen C."/>
            <person name="Qin Q."/>
        </authorList>
    </citation>
    <scope>NUCLEOTIDE SEQUENCE [LARGE SCALE GENOMIC DNA]</scope>
    <source>
        <strain evidence="3 4">IOZ07</strain>
    </source>
</reference>
<gene>
    <name evidence="3" type="ORF">G6O67_005945</name>
</gene>
<dbReference type="EMBL" id="JAAVMX010000006">
    <property type="protein sequence ID" value="KAF4507288.1"/>
    <property type="molecule type" value="Genomic_DNA"/>
</dbReference>
<comment type="caution">
    <text evidence="3">The sequence shown here is derived from an EMBL/GenBank/DDBJ whole genome shotgun (WGS) entry which is preliminary data.</text>
</comment>
<organism evidence="3 4">
    <name type="scientific">Ophiocordyceps sinensis</name>
    <dbReference type="NCBI Taxonomy" id="72228"/>
    <lineage>
        <taxon>Eukaryota</taxon>
        <taxon>Fungi</taxon>
        <taxon>Dikarya</taxon>
        <taxon>Ascomycota</taxon>
        <taxon>Pezizomycotina</taxon>
        <taxon>Sordariomycetes</taxon>
        <taxon>Hypocreomycetidae</taxon>
        <taxon>Hypocreales</taxon>
        <taxon>Ophiocordycipitaceae</taxon>
        <taxon>Ophiocordyceps</taxon>
    </lineage>
</organism>
<keyword evidence="1" id="KW-0175">Coiled coil</keyword>
<evidence type="ECO:0000256" key="1">
    <source>
        <dbReference type="SAM" id="Coils"/>
    </source>
</evidence>
<evidence type="ECO:0000313" key="4">
    <source>
        <dbReference type="Proteomes" id="UP000557566"/>
    </source>
</evidence>